<reference evidence="4" key="2">
    <citation type="submission" date="2018-07" db="EMBL/GenBank/DDBJ databases">
        <authorList>
            <person name="Quirk P.G."/>
            <person name="Krulwich T.A."/>
        </authorList>
    </citation>
    <scope>NUCLEOTIDE SEQUENCE</scope>
</reference>
<feature type="compositionally biased region" description="Basic and acidic residues" evidence="2">
    <location>
        <begin position="375"/>
        <end position="390"/>
    </location>
</feature>
<dbReference type="AlphaFoldDB" id="A0A336KB12"/>
<dbReference type="InterPro" id="IPR029060">
    <property type="entry name" value="PIN-like_dom_sf"/>
</dbReference>
<evidence type="ECO:0000313" key="3">
    <source>
        <dbReference type="EMBL" id="SSX00615.1"/>
    </source>
</evidence>
<sequence length="975" mass="110520">MISPEQLHAFLEKLDKGVAAVDLLKIGQNYALNSAHQAYNVKTGTNVKTVGRFRVALDMEQCLDRFYGGYYSDWACGGQWNRCLQFVQLLASAFNTAHIEVVAFFDGTLKENKRLQHEHNDFRQKALSVLKHIRMIGTPPPKVWWLPPSGIRTSIRNALRTVNIQVVQTVHDHTMELIDYFHEHRLHAIIGLHSDYLIAQVSRYFSSHDLRLSYKGALETKEIFSSKLLATLQLNRDQLAILAALLGGYILIDDIMLRQIYKKINVEFNTDFESRIKSLAAVIKDNHPTTSLDDFIKKLNLEEFAAPLKESIEYYQRRGAFSGKRYLGNKKKAILTEQKSENASQSTQKSIPLASETSETDEAAKKLLHEATTNEDQKCQVEEKPEKLSDKPTTTKKSVKFVYTLPAEVIRTAAERHKRGIMDPRIYILLIKKEILLPQVLEDEQFREFPPVNAFYRPARQMMYAILFNLYHQKYMHQKGGHSKNQDGKDMCPSITINEWIWSPKNDYKTPEKVDAVQMNWAVPTVQRLWFGTALEDKQRRMKAFLTIMRSDTPLMLNKNYVPQHLLVLACVLRYIIANPERSIMTGIELDAFIVTAFSSQLVNVDFTQEMVLPSVHLRGVYLATLFMQGVETAQMANDACGVPLPWSMTNPWLFFDGKLFHMKLKMSNMVSNLRELCDDLVDIMLKVERFKKAVLEDIEQMLPLTSIDPLFRQGIFGQGPQSGQTAPLNPNLYKNLPIQLQNSLLLGNGFYGQQPQTSLYEPNATTIPNRKPQLKVGGVVVGSWAQGAPNRNLMNTNRVRYPINKQRVQKGGRVTVQAPVNPNAYRIMSNMCGYNFNSSLGPKTVQKMRAGNKSQKIIKQTKGGSAIKSHNIKNKVKSGNSATDEKKILKKPPVNETDNCNLKTMTENVERMSLNSTITNDGTSKINSEAELESTVAKICDKVLKEDDDQSKSKNDSSGKSLKVMNGTHDGGEH</sequence>
<accession>A0A336KB12</accession>
<feature type="compositionally biased region" description="Polar residues" evidence="2">
    <location>
        <begin position="341"/>
        <end position="350"/>
    </location>
</feature>
<dbReference type="SUPFAM" id="SSF88723">
    <property type="entry name" value="PIN domain-like"/>
    <property type="match status" value="1"/>
</dbReference>
<feature type="compositionally biased region" description="Basic and acidic residues" evidence="2">
    <location>
        <begin position="945"/>
        <end position="958"/>
    </location>
</feature>
<gene>
    <name evidence="3" type="primary">CSON003221</name>
</gene>
<dbReference type="VEuPathDB" id="VectorBase:CSON003221"/>
<dbReference type="OMA" id="CNDHAHE"/>
<dbReference type="InterPro" id="IPR026784">
    <property type="entry name" value="Coact_PPARg"/>
</dbReference>
<dbReference type="PANTHER" id="PTHR15976:SF16">
    <property type="entry name" value="ASTEROID DOMAIN-CONTAINING PROTEIN"/>
    <property type="match status" value="1"/>
</dbReference>
<reference evidence="3" key="1">
    <citation type="submission" date="2018-04" db="EMBL/GenBank/DDBJ databases">
        <authorList>
            <person name="Go L.Y."/>
            <person name="Mitchell J.A."/>
        </authorList>
    </citation>
    <scope>NUCLEOTIDE SEQUENCE</scope>
    <source>
        <tissue evidence="3">Whole organism</tissue>
    </source>
</reference>
<protein>
    <submittedName>
        <fullName evidence="3">CSON003221 protein</fullName>
    </submittedName>
</protein>
<comment type="similarity">
    <text evidence="1">Belongs to the constitutive coactivator of PPAR-gamma family.</text>
</comment>
<dbReference type="Gene3D" id="3.40.50.1010">
    <property type="entry name" value="5'-nuclease"/>
    <property type="match status" value="1"/>
</dbReference>
<name>A0A336KB12_CULSO</name>
<feature type="region of interest" description="Disordered" evidence="2">
    <location>
        <begin position="337"/>
        <end position="393"/>
    </location>
</feature>
<dbReference type="GO" id="GO:0005634">
    <property type="term" value="C:nucleus"/>
    <property type="evidence" value="ECO:0007669"/>
    <property type="project" value="TreeGrafter"/>
</dbReference>
<organism evidence="3">
    <name type="scientific">Culicoides sonorensis</name>
    <name type="common">Biting midge</name>
    <dbReference type="NCBI Taxonomy" id="179676"/>
    <lineage>
        <taxon>Eukaryota</taxon>
        <taxon>Metazoa</taxon>
        <taxon>Ecdysozoa</taxon>
        <taxon>Arthropoda</taxon>
        <taxon>Hexapoda</taxon>
        <taxon>Insecta</taxon>
        <taxon>Pterygota</taxon>
        <taxon>Neoptera</taxon>
        <taxon>Endopterygota</taxon>
        <taxon>Diptera</taxon>
        <taxon>Nematocera</taxon>
        <taxon>Chironomoidea</taxon>
        <taxon>Ceratopogonidae</taxon>
        <taxon>Ceratopogoninae</taxon>
        <taxon>Culicoides</taxon>
        <taxon>Monoculicoides</taxon>
    </lineage>
</organism>
<dbReference type="EMBL" id="UFQS01000156">
    <property type="protein sequence ID" value="SSX00615.1"/>
    <property type="molecule type" value="Genomic_DNA"/>
</dbReference>
<dbReference type="PANTHER" id="PTHR15976">
    <property type="entry name" value="CONSTITUTIVE COACTIVATOR OF PEROXISOME PROLIFERATOR-ACTIVATED RECEPTOR GAMMA"/>
    <property type="match status" value="1"/>
</dbReference>
<dbReference type="EMBL" id="UFQT01000156">
    <property type="protein sequence ID" value="SSX20995.1"/>
    <property type="molecule type" value="Genomic_DNA"/>
</dbReference>
<proteinExistence type="inferred from homology"/>
<evidence type="ECO:0000256" key="1">
    <source>
        <dbReference type="ARBA" id="ARBA00009495"/>
    </source>
</evidence>
<evidence type="ECO:0000256" key="2">
    <source>
        <dbReference type="SAM" id="MobiDB-lite"/>
    </source>
</evidence>
<evidence type="ECO:0000313" key="4">
    <source>
        <dbReference type="EMBL" id="SSX20995.1"/>
    </source>
</evidence>
<feature type="region of interest" description="Disordered" evidence="2">
    <location>
        <begin position="945"/>
        <end position="975"/>
    </location>
</feature>